<protein>
    <submittedName>
        <fullName evidence="1">Uncharacterized protein</fullName>
    </submittedName>
</protein>
<comment type="caution">
    <text evidence="1">The sequence shown here is derived from an EMBL/GenBank/DDBJ whole genome shotgun (WGS) entry which is preliminary data.</text>
</comment>
<keyword evidence="2" id="KW-1185">Reference proteome</keyword>
<evidence type="ECO:0000313" key="2">
    <source>
        <dbReference type="Proteomes" id="UP000031668"/>
    </source>
</evidence>
<gene>
    <name evidence="1" type="ORF">RF11_08939</name>
</gene>
<name>A0A0C2IBQ3_THEKT</name>
<dbReference type="Proteomes" id="UP000031668">
    <property type="component" value="Unassembled WGS sequence"/>
</dbReference>
<reference evidence="1 2" key="1">
    <citation type="journal article" date="2014" name="Genome Biol. Evol.">
        <title>The genome of the myxosporean Thelohanellus kitauei shows adaptations to nutrient acquisition within its fish host.</title>
        <authorList>
            <person name="Yang Y."/>
            <person name="Xiong J."/>
            <person name="Zhou Z."/>
            <person name="Huo F."/>
            <person name="Miao W."/>
            <person name="Ran C."/>
            <person name="Liu Y."/>
            <person name="Zhang J."/>
            <person name="Feng J."/>
            <person name="Wang M."/>
            <person name="Wang M."/>
            <person name="Wang L."/>
            <person name="Yao B."/>
        </authorList>
    </citation>
    <scope>NUCLEOTIDE SEQUENCE [LARGE SCALE GENOMIC DNA]</scope>
    <source>
        <strain evidence="1">Wuqing</strain>
    </source>
</reference>
<dbReference type="AlphaFoldDB" id="A0A0C2IBQ3"/>
<sequence length="119" mass="13279">MCCTGNIRDKTLSCQPCESKDTTTRNGKRSCICPKGTIDVPQKTENEAISGVGNNERDFISDYLTSLHILEKAETPETFDSSDTESSESLDLKNVFQDYGTCHRKPNSNEIICPKHETE</sequence>
<dbReference type="EMBL" id="JWZT01004873">
    <property type="protein sequence ID" value="KII62763.1"/>
    <property type="molecule type" value="Genomic_DNA"/>
</dbReference>
<accession>A0A0C2IBQ3</accession>
<proteinExistence type="predicted"/>
<organism evidence="1 2">
    <name type="scientific">Thelohanellus kitauei</name>
    <name type="common">Myxosporean</name>
    <dbReference type="NCBI Taxonomy" id="669202"/>
    <lineage>
        <taxon>Eukaryota</taxon>
        <taxon>Metazoa</taxon>
        <taxon>Cnidaria</taxon>
        <taxon>Myxozoa</taxon>
        <taxon>Myxosporea</taxon>
        <taxon>Bivalvulida</taxon>
        <taxon>Platysporina</taxon>
        <taxon>Myxobolidae</taxon>
        <taxon>Thelohanellus</taxon>
    </lineage>
</organism>
<evidence type="ECO:0000313" key="1">
    <source>
        <dbReference type="EMBL" id="KII62763.1"/>
    </source>
</evidence>